<dbReference type="EMBL" id="HBGH01010712">
    <property type="protein sequence ID" value="CAD9233851.1"/>
    <property type="molecule type" value="Transcribed_RNA"/>
</dbReference>
<protein>
    <submittedName>
        <fullName evidence="2">Uncharacterized protein</fullName>
    </submittedName>
</protein>
<feature type="region of interest" description="Disordered" evidence="1">
    <location>
        <begin position="101"/>
        <end position="138"/>
    </location>
</feature>
<dbReference type="AlphaFoldDB" id="A0A7S1XDK8"/>
<sequence>MDGNESVWSDMTGSDLWDDGVVMSEDDFDGGRTGVVEWLEEEEEEDNMENEEKEVVVTGMGGTTRCSRFCVGRQLEEELEKVRRLETELYVARLEMERLQSLSHGRGTVSRRDADSGEDEELDGPHTEEFLSVPTNQAGPPILGVQDLLRWARVEARAALSKDEWRVSDSSRV</sequence>
<feature type="region of interest" description="Disordered" evidence="1">
    <location>
        <begin position="40"/>
        <end position="59"/>
    </location>
</feature>
<organism evidence="2">
    <name type="scientific">Compsopogon caeruleus</name>
    <dbReference type="NCBI Taxonomy" id="31354"/>
    <lineage>
        <taxon>Eukaryota</taxon>
        <taxon>Rhodophyta</taxon>
        <taxon>Compsopogonophyceae</taxon>
        <taxon>Compsopogonales</taxon>
        <taxon>Compsopogonaceae</taxon>
        <taxon>Compsopogon</taxon>
    </lineage>
</organism>
<evidence type="ECO:0000256" key="1">
    <source>
        <dbReference type="SAM" id="MobiDB-lite"/>
    </source>
</evidence>
<evidence type="ECO:0000313" key="2">
    <source>
        <dbReference type="EMBL" id="CAD9233851.1"/>
    </source>
</evidence>
<accession>A0A7S1XDK8</accession>
<proteinExistence type="predicted"/>
<gene>
    <name evidence="2" type="ORF">CCAE0312_LOCUS5938</name>
</gene>
<reference evidence="2" key="1">
    <citation type="submission" date="2021-01" db="EMBL/GenBank/DDBJ databases">
        <authorList>
            <person name="Corre E."/>
            <person name="Pelletier E."/>
            <person name="Niang G."/>
            <person name="Scheremetjew M."/>
            <person name="Finn R."/>
            <person name="Kale V."/>
            <person name="Holt S."/>
            <person name="Cochrane G."/>
            <person name="Meng A."/>
            <person name="Brown T."/>
            <person name="Cohen L."/>
        </authorList>
    </citation>
    <scope>NUCLEOTIDE SEQUENCE</scope>
    <source>
        <strain evidence="2">SAG 36.94</strain>
    </source>
</reference>
<feature type="compositionally biased region" description="Acidic residues" evidence="1">
    <location>
        <begin position="40"/>
        <end position="52"/>
    </location>
</feature>
<name>A0A7S1XDK8_9RHOD</name>